<evidence type="ECO:0000313" key="1">
    <source>
        <dbReference type="EMBL" id="RDU70610.1"/>
    </source>
</evidence>
<dbReference type="Proteomes" id="UP000256695">
    <property type="component" value="Unassembled WGS sequence"/>
</dbReference>
<dbReference type="EMBL" id="NXLX01000045">
    <property type="protein sequence ID" value="RDU70610.1"/>
    <property type="molecule type" value="Genomic_DNA"/>
</dbReference>
<feature type="non-terminal residue" evidence="1">
    <location>
        <position position="239"/>
    </location>
</feature>
<keyword evidence="2" id="KW-1185">Reference proteome</keyword>
<proteinExistence type="predicted"/>
<dbReference type="RefSeq" id="WP_170126867.1">
    <property type="nucleotide sequence ID" value="NZ_NXLX01000045.1"/>
</dbReference>
<comment type="caution">
    <text evidence="1">The sequence shown here is derived from an EMBL/GenBank/DDBJ whole genome shotgun (WGS) entry which is preliminary data.</text>
</comment>
<gene>
    <name evidence="1" type="ORF">CQA57_08110</name>
</gene>
<reference evidence="1 2" key="1">
    <citation type="submission" date="2018-04" db="EMBL/GenBank/DDBJ databases">
        <title>Novel Campyloabacter and Helicobacter Species and Strains.</title>
        <authorList>
            <person name="Mannion A.J."/>
            <person name="Shen Z."/>
            <person name="Fox J.G."/>
        </authorList>
    </citation>
    <scope>NUCLEOTIDE SEQUENCE [LARGE SCALE GENOMIC DNA]</scope>
    <source>
        <strain evidence="1 2">MIT 04-9362</strain>
    </source>
</reference>
<organism evidence="1 2">
    <name type="scientific">Helicobacter anseris</name>
    <dbReference type="NCBI Taxonomy" id="375926"/>
    <lineage>
        <taxon>Bacteria</taxon>
        <taxon>Pseudomonadati</taxon>
        <taxon>Campylobacterota</taxon>
        <taxon>Epsilonproteobacteria</taxon>
        <taxon>Campylobacterales</taxon>
        <taxon>Helicobacteraceae</taxon>
        <taxon>Helicobacter</taxon>
    </lineage>
</organism>
<protein>
    <submittedName>
        <fullName evidence="1">Uncharacterized protein</fullName>
    </submittedName>
</protein>
<accession>A0A3D8J071</accession>
<dbReference type="AlphaFoldDB" id="A0A3D8J071"/>
<sequence>ADIDYGTSGITNLIFASNNDGKTADEFKNGVAGTTNTKDNNNQVLGVTYQDGVKLVLGDISVDIGDQKKQSFLSNYKHYFEGIADNGALLTITTDRKNSGNAYTDDINVKGLVLGIISELAASSSGASNTYTYNVNLAANSAFVGNISLQDNSNVNITMNSGSKFLTNVDKLHLQKLTIQGNSLDTTQLLLNTFEQTNTIIDIATLGNDFNNIPTRSNFRLLEIGSSTTQSGAQTQADS</sequence>
<name>A0A3D8J071_9HELI</name>
<feature type="non-terminal residue" evidence="1">
    <location>
        <position position="1"/>
    </location>
</feature>
<evidence type="ECO:0000313" key="2">
    <source>
        <dbReference type="Proteomes" id="UP000256695"/>
    </source>
</evidence>